<dbReference type="Proteomes" id="UP000604046">
    <property type="component" value="Unassembled WGS sequence"/>
</dbReference>
<proteinExistence type="predicted"/>
<feature type="coiled-coil region" evidence="1">
    <location>
        <begin position="195"/>
        <end position="229"/>
    </location>
</feature>
<feature type="region of interest" description="Disordered" evidence="2">
    <location>
        <begin position="230"/>
        <end position="249"/>
    </location>
</feature>
<name>A0A812JNS5_9DINO</name>
<sequence>MLWMFSPSITIELPENTEVEIVEEVRFSFASAGEPGPPETAQFGGCLVLPVAKSIFRFVLQRLGPRAPLPADSPILAWCGDEEGKEAVMQHAFQLGSLAHAAYDAVEELGRQRLAKVKLRQSCKRVSDFLNERFCVFKLNVSIEPWETAASAWFPLEMLMRVWRNHAGKLSLHRWQQPFFSGLETLEWRMLLSERETTARELASTLQKVEEMEKEVEDRKIELQIAERRREREKRGAAAPKTLSAGQTSTQGLRMRKLQGYFWPNSAWKRVKGGAPPKEYPQRSMTFRGQVLKGGLLGEPFGQPCGTTAMYGSDSRFVSKETLRCLLPAKETE</sequence>
<gene>
    <name evidence="3" type="ORF">SNAT2548_LOCUS6674</name>
</gene>
<organism evidence="3 4">
    <name type="scientific">Symbiodinium natans</name>
    <dbReference type="NCBI Taxonomy" id="878477"/>
    <lineage>
        <taxon>Eukaryota</taxon>
        <taxon>Sar</taxon>
        <taxon>Alveolata</taxon>
        <taxon>Dinophyceae</taxon>
        <taxon>Suessiales</taxon>
        <taxon>Symbiodiniaceae</taxon>
        <taxon>Symbiodinium</taxon>
    </lineage>
</organism>
<dbReference type="EMBL" id="CAJNDS010000447">
    <property type="protein sequence ID" value="CAE7207227.1"/>
    <property type="molecule type" value="Genomic_DNA"/>
</dbReference>
<evidence type="ECO:0000256" key="1">
    <source>
        <dbReference type="SAM" id="Coils"/>
    </source>
</evidence>
<dbReference type="OrthoDB" id="10674890at2759"/>
<evidence type="ECO:0000256" key="2">
    <source>
        <dbReference type="SAM" id="MobiDB-lite"/>
    </source>
</evidence>
<dbReference type="AlphaFoldDB" id="A0A812JNS5"/>
<evidence type="ECO:0000313" key="3">
    <source>
        <dbReference type="EMBL" id="CAE7207227.1"/>
    </source>
</evidence>
<keyword evidence="1" id="KW-0175">Coiled coil</keyword>
<accession>A0A812JNS5</accession>
<comment type="caution">
    <text evidence="3">The sequence shown here is derived from an EMBL/GenBank/DDBJ whole genome shotgun (WGS) entry which is preliminary data.</text>
</comment>
<protein>
    <submittedName>
        <fullName evidence="3">Uncharacterized protein</fullName>
    </submittedName>
</protein>
<reference evidence="3" key="1">
    <citation type="submission" date="2021-02" db="EMBL/GenBank/DDBJ databases">
        <authorList>
            <person name="Dougan E. K."/>
            <person name="Rhodes N."/>
            <person name="Thang M."/>
            <person name="Chan C."/>
        </authorList>
    </citation>
    <scope>NUCLEOTIDE SEQUENCE</scope>
</reference>
<evidence type="ECO:0000313" key="4">
    <source>
        <dbReference type="Proteomes" id="UP000604046"/>
    </source>
</evidence>
<keyword evidence="4" id="KW-1185">Reference proteome</keyword>